<dbReference type="InterPro" id="IPR023296">
    <property type="entry name" value="Glyco_hydro_beta-prop_sf"/>
</dbReference>
<evidence type="ECO:0000313" key="1">
    <source>
        <dbReference type="EMBL" id="GMK46793.1"/>
    </source>
</evidence>
<gene>
    <name evidence="1" type="ORF">PghCCS26_39220</name>
</gene>
<comment type="caution">
    <text evidence="1">The sequence shown here is derived from an EMBL/GenBank/DDBJ whole genome shotgun (WGS) entry which is preliminary data.</text>
</comment>
<reference evidence="1 2" key="1">
    <citation type="submission" date="2023-05" db="EMBL/GenBank/DDBJ databases">
        <title>Draft genome of Paenibacillus sp. CCS26.</title>
        <authorList>
            <person name="Akita H."/>
            <person name="Shinto Y."/>
            <person name="Kimura Z."/>
        </authorList>
    </citation>
    <scope>NUCLEOTIDE SEQUENCE [LARGE SCALE GENOMIC DNA]</scope>
    <source>
        <strain evidence="1 2">CCS26</strain>
    </source>
</reference>
<name>A0ABQ6NQE9_9BACL</name>
<sequence length="67" mass="7846">MATGAGHHVFLQIWGMDEYWIVYHRRPLEETDANHRVTCIDRMIFNEDGTIAPVKLTFEEASERVLK</sequence>
<protein>
    <submittedName>
        <fullName evidence="1">Uncharacterized protein</fullName>
    </submittedName>
</protein>
<proteinExistence type="predicted"/>
<organism evidence="1 2">
    <name type="scientific">Paenibacillus glycanilyticus</name>
    <dbReference type="NCBI Taxonomy" id="126569"/>
    <lineage>
        <taxon>Bacteria</taxon>
        <taxon>Bacillati</taxon>
        <taxon>Bacillota</taxon>
        <taxon>Bacilli</taxon>
        <taxon>Bacillales</taxon>
        <taxon>Paenibacillaceae</taxon>
        <taxon>Paenibacillus</taxon>
    </lineage>
</organism>
<dbReference type="EMBL" id="BTCL01000015">
    <property type="protein sequence ID" value="GMK46793.1"/>
    <property type="molecule type" value="Genomic_DNA"/>
</dbReference>
<dbReference type="SUPFAM" id="SSF75005">
    <property type="entry name" value="Arabinanase/levansucrase/invertase"/>
    <property type="match status" value="1"/>
</dbReference>
<dbReference type="Gene3D" id="2.115.10.20">
    <property type="entry name" value="Glycosyl hydrolase domain, family 43"/>
    <property type="match status" value="1"/>
</dbReference>
<evidence type="ECO:0000313" key="2">
    <source>
        <dbReference type="Proteomes" id="UP001285921"/>
    </source>
</evidence>
<keyword evidence="2" id="KW-1185">Reference proteome</keyword>
<accession>A0ABQ6NQE9</accession>
<dbReference type="Proteomes" id="UP001285921">
    <property type="component" value="Unassembled WGS sequence"/>
</dbReference>